<keyword evidence="3" id="KW-1185">Reference proteome</keyword>
<organism evidence="2 3">
    <name type="scientific">Trichonephila clavata</name>
    <name type="common">Joro spider</name>
    <name type="synonym">Nephila clavata</name>
    <dbReference type="NCBI Taxonomy" id="2740835"/>
    <lineage>
        <taxon>Eukaryota</taxon>
        <taxon>Metazoa</taxon>
        <taxon>Ecdysozoa</taxon>
        <taxon>Arthropoda</taxon>
        <taxon>Chelicerata</taxon>
        <taxon>Arachnida</taxon>
        <taxon>Araneae</taxon>
        <taxon>Araneomorphae</taxon>
        <taxon>Entelegynae</taxon>
        <taxon>Araneoidea</taxon>
        <taxon>Nephilidae</taxon>
        <taxon>Trichonephila</taxon>
    </lineage>
</organism>
<evidence type="ECO:0000313" key="3">
    <source>
        <dbReference type="Proteomes" id="UP000887116"/>
    </source>
</evidence>
<dbReference type="Proteomes" id="UP000887116">
    <property type="component" value="Unassembled WGS sequence"/>
</dbReference>
<dbReference type="EMBL" id="BMAO01027862">
    <property type="protein sequence ID" value="GFR20159.1"/>
    <property type="molecule type" value="Genomic_DNA"/>
</dbReference>
<dbReference type="AlphaFoldDB" id="A0A8X6HAU1"/>
<comment type="caution">
    <text evidence="2">The sequence shown here is derived from an EMBL/GenBank/DDBJ whole genome shotgun (WGS) entry which is preliminary data.</text>
</comment>
<dbReference type="OrthoDB" id="10353756at2759"/>
<feature type="region of interest" description="Disordered" evidence="1">
    <location>
        <begin position="380"/>
        <end position="404"/>
    </location>
</feature>
<protein>
    <submittedName>
        <fullName evidence="2">Uncharacterized protein</fullName>
    </submittedName>
</protein>
<accession>A0A8X6HAU1</accession>
<evidence type="ECO:0000256" key="1">
    <source>
        <dbReference type="SAM" id="MobiDB-lite"/>
    </source>
</evidence>
<evidence type="ECO:0000313" key="2">
    <source>
        <dbReference type="EMBL" id="GFR20159.1"/>
    </source>
</evidence>
<feature type="compositionally biased region" description="Polar residues" evidence="1">
    <location>
        <begin position="386"/>
        <end position="404"/>
    </location>
</feature>
<reference evidence="2" key="1">
    <citation type="submission" date="2020-07" db="EMBL/GenBank/DDBJ databases">
        <title>Multicomponent nature underlies the extraordinary mechanical properties of spider dragline silk.</title>
        <authorList>
            <person name="Kono N."/>
            <person name="Nakamura H."/>
            <person name="Mori M."/>
            <person name="Yoshida Y."/>
            <person name="Ohtoshi R."/>
            <person name="Malay A.D."/>
            <person name="Moran D.A.P."/>
            <person name="Tomita M."/>
            <person name="Numata K."/>
            <person name="Arakawa K."/>
        </authorList>
    </citation>
    <scope>NUCLEOTIDE SEQUENCE</scope>
</reference>
<sequence length="404" mass="46745">MDDIGFSMLLRKVTEENDAYNFYEYSRRGLDWGDFSSNDFVLHRSFGLSNYTSILCKSYRKLNICDDDLLILDDSDVETLLNEYETEHLGNAPESSKEEDNWLGYNKIYSIHSHRFGSDMRRELQKLYLLLENGGGAAIIFLLESSYFYFLHELYEHPIWGAYMKYKAEDIPSWLIWQQDKARYYKEVLEGIGFSIVGLGTQSQFKSFSSDEECKDWICSTIAFSENLKTHMKLKFREDAYNIYLKYNKSLSGGFPSLYSNNLIALVKKSKKKELPEKNANHIQETADFQYFDLGENCPSPLNLKETCNIETDKSAFLDKNPSNSDNYTNEKNRLFQDEPVYPFLRSSSILLESPSDLFSKHWPDQQIALLTVKFPTKGQSHHSSETFPSLSDSATSEIITSLC</sequence>
<gene>
    <name evidence="2" type="primary">NCL1_51174</name>
    <name evidence="2" type="ORF">TNCT_626171</name>
</gene>
<proteinExistence type="predicted"/>
<name>A0A8X6HAU1_TRICU</name>